<evidence type="ECO:0000256" key="1">
    <source>
        <dbReference type="ARBA" id="ARBA00022723"/>
    </source>
</evidence>
<dbReference type="OrthoDB" id="9986881at2759"/>
<gene>
    <name evidence="8" type="ORF">PFICI_06105</name>
</gene>
<organism evidence="8 9">
    <name type="scientific">Pestalotiopsis fici (strain W106-1 / CGMCC3.15140)</name>
    <dbReference type="NCBI Taxonomy" id="1229662"/>
    <lineage>
        <taxon>Eukaryota</taxon>
        <taxon>Fungi</taxon>
        <taxon>Dikarya</taxon>
        <taxon>Ascomycota</taxon>
        <taxon>Pezizomycotina</taxon>
        <taxon>Sordariomycetes</taxon>
        <taxon>Xylariomycetidae</taxon>
        <taxon>Amphisphaeriales</taxon>
        <taxon>Sporocadaceae</taxon>
        <taxon>Pestalotiopsis</taxon>
    </lineage>
</organism>
<dbReference type="SMART" id="SM00066">
    <property type="entry name" value="GAL4"/>
    <property type="match status" value="1"/>
</dbReference>
<dbReference type="GeneID" id="19271118"/>
<evidence type="ECO:0000259" key="7">
    <source>
        <dbReference type="PROSITE" id="PS50048"/>
    </source>
</evidence>
<dbReference type="InterPro" id="IPR036864">
    <property type="entry name" value="Zn2-C6_fun-type_DNA-bd_sf"/>
</dbReference>
<dbReference type="InParanoid" id="W3X4P6"/>
<evidence type="ECO:0000256" key="4">
    <source>
        <dbReference type="ARBA" id="ARBA00023125"/>
    </source>
</evidence>
<feature type="domain" description="Zn(2)-C6 fungal-type" evidence="7">
    <location>
        <begin position="13"/>
        <end position="42"/>
    </location>
</feature>
<dbReference type="InterPro" id="IPR001138">
    <property type="entry name" value="Zn2Cys6_DnaBD"/>
</dbReference>
<reference evidence="9" key="1">
    <citation type="journal article" date="2015" name="BMC Genomics">
        <title>Genomic and transcriptomic analysis of the endophytic fungus Pestalotiopsis fici reveals its lifestyle and high potential for synthesis of natural products.</title>
        <authorList>
            <person name="Wang X."/>
            <person name="Zhang X."/>
            <person name="Liu L."/>
            <person name="Xiang M."/>
            <person name="Wang W."/>
            <person name="Sun X."/>
            <person name="Che Y."/>
            <person name="Guo L."/>
            <person name="Liu G."/>
            <person name="Guo L."/>
            <person name="Wang C."/>
            <person name="Yin W.B."/>
            <person name="Stadler M."/>
            <person name="Zhang X."/>
            <person name="Liu X."/>
        </authorList>
    </citation>
    <scope>NUCLEOTIDE SEQUENCE [LARGE SCALE GENOMIC DNA]</scope>
    <source>
        <strain evidence="9">W106-1 / CGMCC3.15140</strain>
    </source>
</reference>
<dbReference type="CDD" id="cd00067">
    <property type="entry name" value="GAL4"/>
    <property type="match status" value="1"/>
</dbReference>
<keyword evidence="6" id="KW-0539">Nucleus</keyword>
<dbReference type="PROSITE" id="PS00463">
    <property type="entry name" value="ZN2_CY6_FUNGAL_1"/>
    <property type="match status" value="1"/>
</dbReference>
<dbReference type="GO" id="GO:0009410">
    <property type="term" value="P:response to xenobiotic stimulus"/>
    <property type="evidence" value="ECO:0007669"/>
    <property type="project" value="TreeGrafter"/>
</dbReference>
<dbReference type="GO" id="GO:0000981">
    <property type="term" value="F:DNA-binding transcription factor activity, RNA polymerase II-specific"/>
    <property type="evidence" value="ECO:0007669"/>
    <property type="project" value="InterPro"/>
</dbReference>
<evidence type="ECO:0000313" key="8">
    <source>
        <dbReference type="EMBL" id="ETS81103.1"/>
    </source>
</evidence>
<dbReference type="OMA" id="TCVRFEY"/>
<keyword evidence="2" id="KW-0862">Zinc</keyword>
<evidence type="ECO:0000256" key="2">
    <source>
        <dbReference type="ARBA" id="ARBA00022833"/>
    </source>
</evidence>
<dbReference type="GO" id="GO:0006351">
    <property type="term" value="P:DNA-templated transcription"/>
    <property type="evidence" value="ECO:0007669"/>
    <property type="project" value="InterPro"/>
</dbReference>
<keyword evidence="5" id="KW-0804">Transcription</keyword>
<dbReference type="CDD" id="cd12148">
    <property type="entry name" value="fungal_TF_MHR"/>
    <property type="match status" value="1"/>
</dbReference>
<dbReference type="PANTHER" id="PTHR31779">
    <property type="entry name" value="2-NITROPROPANE DIOXYGENASE FAMILY, PUTATIVE (AFU_ORTHOLOGUE AFUA_2G17430)-RELATED"/>
    <property type="match status" value="1"/>
</dbReference>
<dbReference type="GO" id="GO:0008270">
    <property type="term" value="F:zinc ion binding"/>
    <property type="evidence" value="ECO:0007669"/>
    <property type="project" value="InterPro"/>
</dbReference>
<evidence type="ECO:0000256" key="5">
    <source>
        <dbReference type="ARBA" id="ARBA00023163"/>
    </source>
</evidence>
<dbReference type="InterPro" id="IPR007219">
    <property type="entry name" value="XnlR_reg_dom"/>
</dbReference>
<dbReference type="HOGENOM" id="CLU_019691_1_0_1"/>
<accession>W3X4P6</accession>
<dbReference type="RefSeq" id="XP_007832877.1">
    <property type="nucleotide sequence ID" value="XM_007834686.1"/>
</dbReference>
<name>W3X4P6_PESFW</name>
<dbReference type="InterPro" id="IPR052478">
    <property type="entry name" value="Metabolite_Synth_Reg"/>
</dbReference>
<dbReference type="FunCoup" id="W3X4P6">
    <property type="interactions" value="164"/>
</dbReference>
<evidence type="ECO:0000256" key="6">
    <source>
        <dbReference type="ARBA" id="ARBA00023242"/>
    </source>
</evidence>
<dbReference type="Pfam" id="PF04082">
    <property type="entry name" value="Fungal_trans"/>
    <property type="match status" value="1"/>
</dbReference>
<keyword evidence="1" id="KW-0479">Metal-binding</keyword>
<protein>
    <recommendedName>
        <fullName evidence="7">Zn(2)-C6 fungal-type domain-containing protein</fullName>
    </recommendedName>
</protein>
<keyword evidence="9" id="KW-1185">Reference proteome</keyword>
<dbReference type="Pfam" id="PF00172">
    <property type="entry name" value="Zn_clus"/>
    <property type="match status" value="1"/>
</dbReference>
<dbReference type="KEGG" id="pfy:PFICI_06105"/>
<dbReference type="Gene3D" id="4.10.240.10">
    <property type="entry name" value="Zn(2)-C6 fungal-type DNA-binding domain"/>
    <property type="match status" value="1"/>
</dbReference>
<dbReference type="PANTHER" id="PTHR31779:SF5">
    <property type="entry name" value="ZN(II)2CYS6 TRANSCRIPTION FACTOR (EUROFUNG)"/>
    <property type="match status" value="1"/>
</dbReference>
<keyword evidence="3" id="KW-0805">Transcription regulation</keyword>
<dbReference type="PROSITE" id="PS50048">
    <property type="entry name" value="ZN2_CY6_FUNGAL_2"/>
    <property type="match status" value="1"/>
</dbReference>
<evidence type="ECO:0000256" key="3">
    <source>
        <dbReference type="ARBA" id="ARBA00023015"/>
    </source>
</evidence>
<dbReference type="EMBL" id="KI912112">
    <property type="protein sequence ID" value="ETS81103.1"/>
    <property type="molecule type" value="Genomic_DNA"/>
</dbReference>
<keyword evidence="4" id="KW-0238">DNA-binding</keyword>
<dbReference type="AlphaFoldDB" id="W3X4P6"/>
<evidence type="ECO:0000313" key="9">
    <source>
        <dbReference type="Proteomes" id="UP000030651"/>
    </source>
</evidence>
<sequence>MSVPQGRKRARLACDTCRDLKRKCDGSEPCGTCVRFEYDCSYSEPAGRKSRRITRMPTTSPSAAGSVSANLTSPLIETGRPAVSNLHTRLRSLEANSGAAFLRRLALRIDANNAPRMHAFAWNAFLGTRSIVHTPVARPILEMLSEVDMRELANTYFEKVDPIYGFFDRQDVDTRIRRRWATLTAAPAEDAVLCGIAALGYLFSHITTGALELDLAESARAILERTMFDPPSSTSVTAWTLRVTYLRMTSTPHTTWMASCILMHMVEAAGLQYERAQESILLPHRENINPEIRKRLVAVAQHLNIWVSFDMGRSRVTVVNVTTESLIARPGDSTVELLELLPYSLMLDPERCSNVVELESAMSIVLERTHHTPPSILAQCNLMLCLCRRLQSMNVAFTGATLESILSLSAQGVWAASAVLDSRSPWHHMVNVPFQVVCVLLAIDTLASTSQLRGALQCLNRVAAVYNTDATQEALRTASLLVSIHQKWKERFASNLNDALNAIPVTTGPLLNNNVIPPPEDTSWLDDLLGDLSTTQQFDLDRLLDPRPFWQLDGNTI</sequence>
<dbReference type="GO" id="GO:0003677">
    <property type="term" value="F:DNA binding"/>
    <property type="evidence" value="ECO:0007669"/>
    <property type="project" value="UniProtKB-KW"/>
</dbReference>
<dbReference type="SUPFAM" id="SSF57701">
    <property type="entry name" value="Zn2/Cys6 DNA-binding domain"/>
    <property type="match status" value="1"/>
</dbReference>
<dbReference type="eggNOG" id="ENOG502SHMG">
    <property type="taxonomic scope" value="Eukaryota"/>
</dbReference>
<dbReference type="Proteomes" id="UP000030651">
    <property type="component" value="Unassembled WGS sequence"/>
</dbReference>
<proteinExistence type="predicted"/>